<dbReference type="InterPro" id="IPR011990">
    <property type="entry name" value="TPR-like_helical_dom_sf"/>
</dbReference>
<evidence type="ECO:0000313" key="3">
    <source>
        <dbReference type="EMBL" id="KAK8946885.1"/>
    </source>
</evidence>
<dbReference type="SUPFAM" id="SSF48452">
    <property type="entry name" value="TPR-like"/>
    <property type="match status" value="1"/>
</dbReference>
<keyword evidence="4" id="KW-1185">Reference proteome</keyword>
<dbReference type="EMBL" id="JBBWWQ010000005">
    <property type="protein sequence ID" value="KAK8946885.1"/>
    <property type="molecule type" value="Genomic_DNA"/>
</dbReference>
<protein>
    <recommendedName>
        <fullName evidence="2">Protein ZIP4 homolog</fullName>
    </recommendedName>
</protein>
<dbReference type="PANTHER" id="PTHR40375:SF2">
    <property type="entry name" value="SPORULATION-SPECIFIC PROTEIN 22"/>
    <property type="match status" value="1"/>
</dbReference>
<reference evidence="3 4" key="1">
    <citation type="journal article" date="2022" name="Nat. Plants">
        <title>Genomes of leafy and leafless Platanthera orchids illuminate the evolution of mycoheterotrophy.</title>
        <authorList>
            <person name="Li M.H."/>
            <person name="Liu K.W."/>
            <person name="Li Z."/>
            <person name="Lu H.C."/>
            <person name="Ye Q.L."/>
            <person name="Zhang D."/>
            <person name="Wang J.Y."/>
            <person name="Li Y.F."/>
            <person name="Zhong Z.M."/>
            <person name="Liu X."/>
            <person name="Yu X."/>
            <person name="Liu D.K."/>
            <person name="Tu X.D."/>
            <person name="Liu B."/>
            <person name="Hao Y."/>
            <person name="Liao X.Y."/>
            <person name="Jiang Y.T."/>
            <person name="Sun W.H."/>
            <person name="Chen J."/>
            <person name="Chen Y.Q."/>
            <person name="Ai Y."/>
            <person name="Zhai J.W."/>
            <person name="Wu S.S."/>
            <person name="Zhou Z."/>
            <person name="Hsiao Y.Y."/>
            <person name="Wu W.L."/>
            <person name="Chen Y.Y."/>
            <person name="Lin Y.F."/>
            <person name="Hsu J.L."/>
            <person name="Li C.Y."/>
            <person name="Wang Z.W."/>
            <person name="Zhao X."/>
            <person name="Zhong W.Y."/>
            <person name="Ma X.K."/>
            <person name="Ma L."/>
            <person name="Huang J."/>
            <person name="Chen G.Z."/>
            <person name="Huang M.Z."/>
            <person name="Huang L."/>
            <person name="Peng D.H."/>
            <person name="Luo Y.B."/>
            <person name="Zou S.Q."/>
            <person name="Chen S.P."/>
            <person name="Lan S."/>
            <person name="Tsai W.C."/>
            <person name="Van de Peer Y."/>
            <person name="Liu Z.J."/>
        </authorList>
    </citation>
    <scope>NUCLEOTIDE SEQUENCE [LARGE SCALE GENOMIC DNA]</scope>
    <source>
        <strain evidence="3">Lor287</strain>
    </source>
</reference>
<dbReference type="Proteomes" id="UP001418222">
    <property type="component" value="Unassembled WGS sequence"/>
</dbReference>
<dbReference type="GO" id="GO:0090173">
    <property type="term" value="P:regulation of synaptonemal complex assembly"/>
    <property type="evidence" value="ECO:0007669"/>
    <property type="project" value="InterPro"/>
</dbReference>
<organism evidence="3 4">
    <name type="scientific">Platanthera zijinensis</name>
    <dbReference type="NCBI Taxonomy" id="2320716"/>
    <lineage>
        <taxon>Eukaryota</taxon>
        <taxon>Viridiplantae</taxon>
        <taxon>Streptophyta</taxon>
        <taxon>Embryophyta</taxon>
        <taxon>Tracheophyta</taxon>
        <taxon>Spermatophyta</taxon>
        <taxon>Magnoliopsida</taxon>
        <taxon>Liliopsida</taxon>
        <taxon>Asparagales</taxon>
        <taxon>Orchidaceae</taxon>
        <taxon>Orchidoideae</taxon>
        <taxon>Orchideae</taxon>
        <taxon>Orchidinae</taxon>
        <taxon>Platanthera</taxon>
    </lineage>
</organism>
<proteinExistence type="predicted"/>
<dbReference type="PANTHER" id="PTHR40375">
    <property type="entry name" value="SPORULATION-SPECIFIC PROTEIN 22"/>
    <property type="match status" value="1"/>
</dbReference>
<evidence type="ECO:0000313" key="4">
    <source>
        <dbReference type="Proteomes" id="UP001418222"/>
    </source>
</evidence>
<dbReference type="GO" id="GO:0051321">
    <property type="term" value="P:meiotic cell cycle"/>
    <property type="evidence" value="ECO:0007669"/>
    <property type="project" value="UniProtKB-KW"/>
</dbReference>
<dbReference type="InterPro" id="IPR013940">
    <property type="entry name" value="Spo22/ZIP4/TEX11"/>
</dbReference>
<name>A0AAP0BRG0_9ASPA</name>
<dbReference type="InterPro" id="IPR039057">
    <property type="entry name" value="Spo22/ZIP4"/>
</dbReference>
<accession>A0AAP0BRG0</accession>
<dbReference type="Gene3D" id="1.25.40.10">
    <property type="entry name" value="Tetratricopeptide repeat domain"/>
    <property type="match status" value="1"/>
</dbReference>
<sequence>MRISELSPELRRPATVSDPEPSLLVFLGELESSVREAESISSEDIPSLEKLAACLRKSIFRLSSALPLSDSSKLQVWKLSYCLWNACVDLTNAATVLPTANACDSRRRGLTAQAELRQIACDLLLLADSPKGIPSPAFKSASFFYKTGLIWQDLDQLDRAAADFELATNLTSSSRADGEDEKRLLLELNLARARMAWEANDRSLSVALLGRSKNILFGSPAGFQALAEQYLQFGKLCLKSSSEGLIVASKLFNEALDMCEKGIAISTGETLDLERLKARCLRFMAAERLQAEDFEGVLRCVRVLRGVEGKDEHPSVGYLAMKACLGAGKAAEAEKELRRMMANKEVPESACISAAEAFLAATGADSAMGIMMMLLGRCRGGASAALRVVRTVGDSRGGSAVRSVAAELASDERVAALFAGSMAAKDRNAMHALLWNWGAEHFRSKEYDISAELFEKSMLYVPREEEDRSRRSNCFRVLSLCHLALGHLDRAQEFIDQAEKLDPSIKCSFLKFKIQLQKGDGEAAMNQIQAMVGLVDFSPEFLTLCAHEAIACRAFPVAVTSLSILLSLYTPGNQLHMAEVAVLRNLITLLHRGSENEVEILKYTRRARARMNEVGRESFFGEGAVAARELLWFAGSTWNMGLKMGKEKKYESCAEFFELAADFYGECGDQDEGNKAMACKSLILSAGAMINAEEENKVSMVDSDVKKAIGLLHNAEKILSAMPLSAGGELAEASDLHFLHTFNTYQLLNRLDGTRNQQLQLIKSFAATKACNPHKLLHIALFASQGRTPNPEVSEFAFSKCLASLLESPAPDYQMASMVLRRLVSLAGLRVAGDDTKNEEVYAVYRQAYQIIVGLGEGVYPIEEGKWMAMTAWNKAAAAVRLRQVSTARKWMKMGLDLARRVRGMEKYVGVMEVCFTNFEKIYKGAAATPLWSSKHLKCANLGSTALGSVASFQVGVQSRSSGQ</sequence>
<dbReference type="AlphaFoldDB" id="A0AAP0BRG0"/>
<gene>
    <name evidence="3" type="ORF">KSP39_PZI006619</name>
</gene>
<keyword evidence="1" id="KW-0469">Meiosis</keyword>
<evidence type="ECO:0000256" key="2">
    <source>
        <dbReference type="ARBA" id="ARBA00031845"/>
    </source>
</evidence>
<dbReference type="Pfam" id="PF08631">
    <property type="entry name" value="SPO22"/>
    <property type="match status" value="2"/>
</dbReference>
<comment type="caution">
    <text evidence="3">The sequence shown here is derived from an EMBL/GenBank/DDBJ whole genome shotgun (WGS) entry which is preliminary data.</text>
</comment>
<evidence type="ECO:0000256" key="1">
    <source>
        <dbReference type="ARBA" id="ARBA00023254"/>
    </source>
</evidence>